<dbReference type="InterPro" id="IPR034681">
    <property type="entry name" value="MenF"/>
</dbReference>
<comment type="pathway">
    <text evidence="4">Quinol/quinone metabolism; menaquinone biosynthesis.</text>
</comment>
<dbReference type="OrthoDB" id="9803598at2"/>
<gene>
    <name evidence="4" type="primary">menF</name>
    <name evidence="6" type="ORF">FPQ13_10690</name>
</gene>
<dbReference type="GO" id="GO:0008909">
    <property type="term" value="F:isochorismate synthase activity"/>
    <property type="evidence" value="ECO:0007669"/>
    <property type="project" value="UniProtKB-UniRule"/>
</dbReference>
<evidence type="ECO:0000256" key="3">
    <source>
        <dbReference type="ARBA" id="ARBA00023235"/>
    </source>
</evidence>
<evidence type="ECO:0000256" key="1">
    <source>
        <dbReference type="ARBA" id="ARBA00000799"/>
    </source>
</evidence>
<dbReference type="InterPro" id="IPR004561">
    <property type="entry name" value="IsoChor_synthase"/>
</dbReference>
<name>A0A556PBR8_9BACI</name>
<accession>A0A556PBR8</accession>
<keyword evidence="4" id="KW-0479">Metal-binding</keyword>
<feature type="binding site" evidence="4">
    <location>
        <position position="320"/>
    </location>
    <ligand>
        <name>Mg(2+)</name>
        <dbReference type="ChEBI" id="CHEBI:18420"/>
    </ligand>
</feature>
<dbReference type="Pfam" id="PF00425">
    <property type="entry name" value="Chorismate_bind"/>
    <property type="match status" value="1"/>
</dbReference>
<organism evidence="6 7">
    <name type="scientific">Allobacillus salarius</name>
    <dbReference type="NCBI Taxonomy" id="1955272"/>
    <lineage>
        <taxon>Bacteria</taxon>
        <taxon>Bacillati</taxon>
        <taxon>Bacillota</taxon>
        <taxon>Bacilli</taxon>
        <taxon>Bacillales</taxon>
        <taxon>Bacillaceae</taxon>
        <taxon>Allobacillus</taxon>
    </lineage>
</organism>
<dbReference type="AlphaFoldDB" id="A0A556PBR8"/>
<dbReference type="PANTHER" id="PTHR42839">
    <property type="entry name" value="ISOCHORISMATE SYNTHASE ENTC"/>
    <property type="match status" value="1"/>
</dbReference>
<feature type="binding site" evidence="4">
    <location>
        <position position="455"/>
    </location>
    <ligand>
        <name>Mg(2+)</name>
        <dbReference type="ChEBI" id="CHEBI:18420"/>
    </ligand>
</feature>
<dbReference type="PANTHER" id="PTHR42839:SF1">
    <property type="entry name" value="ISOCHORISMATE SYNTHASE MENF"/>
    <property type="match status" value="1"/>
</dbReference>
<dbReference type="Gene3D" id="3.60.120.10">
    <property type="entry name" value="Anthranilate synthase"/>
    <property type="match status" value="1"/>
</dbReference>
<dbReference type="UniPathway" id="UPA01057">
    <property type="reaction ID" value="UER00163"/>
</dbReference>
<reference evidence="6 7" key="1">
    <citation type="submission" date="2019-07" db="EMBL/GenBank/DDBJ databases">
        <title>Allobacillus sp. nov. SKP isolated from shrimp paste of Euphausiacea.</title>
        <authorList>
            <person name="Kanchanasin P."/>
            <person name="Tanasupawat S."/>
            <person name="Shi W."/>
            <person name="Wu L."/>
            <person name="Ma J."/>
        </authorList>
    </citation>
    <scope>NUCLEOTIDE SEQUENCE [LARGE SCALE GENOMIC DNA]</scope>
    <source>
        <strain evidence="6 7">SKP4-8</strain>
    </source>
</reference>
<keyword evidence="4" id="KW-0474">Menaquinone biosynthesis</keyword>
<keyword evidence="7" id="KW-1185">Reference proteome</keyword>
<dbReference type="GO" id="GO:0000287">
    <property type="term" value="F:magnesium ion binding"/>
    <property type="evidence" value="ECO:0007669"/>
    <property type="project" value="UniProtKB-UniRule"/>
</dbReference>
<protein>
    <recommendedName>
        <fullName evidence="4">Isochorismate synthase MenF</fullName>
        <ecNumber evidence="4">5.4.4.2</ecNumber>
    </recommendedName>
    <alternativeName>
        <fullName evidence="4">Isochorismate mutase</fullName>
    </alternativeName>
</protein>
<evidence type="ECO:0000313" key="6">
    <source>
        <dbReference type="EMBL" id="TSJ61849.1"/>
    </source>
</evidence>
<dbReference type="EC" id="5.4.4.2" evidence="4"/>
<dbReference type="SUPFAM" id="SSF56322">
    <property type="entry name" value="ADC synthase"/>
    <property type="match status" value="1"/>
</dbReference>
<evidence type="ECO:0000259" key="5">
    <source>
        <dbReference type="Pfam" id="PF00425"/>
    </source>
</evidence>
<dbReference type="InterPro" id="IPR005801">
    <property type="entry name" value="ADC_synthase"/>
</dbReference>
<feature type="active site" description="Proton donor" evidence="4">
    <location>
        <position position="276"/>
    </location>
</feature>
<evidence type="ECO:0000313" key="7">
    <source>
        <dbReference type="Proteomes" id="UP000316425"/>
    </source>
</evidence>
<dbReference type="UniPathway" id="UPA00079"/>
<feature type="domain" description="Chorismate-utilising enzyme C-terminal" evidence="5">
    <location>
        <begin position="207"/>
        <end position="459"/>
    </location>
</feature>
<evidence type="ECO:0000256" key="2">
    <source>
        <dbReference type="ARBA" id="ARBA00005297"/>
    </source>
</evidence>
<dbReference type="HAMAP" id="MF_01935">
    <property type="entry name" value="MenF"/>
    <property type="match status" value="1"/>
</dbReference>
<dbReference type="NCBIfam" id="TIGR00543">
    <property type="entry name" value="isochor_syn"/>
    <property type="match status" value="1"/>
</dbReference>
<comment type="function">
    <text evidence="4">Catalyzes the conversion of chorismate to isochorismate.</text>
</comment>
<comment type="caution">
    <text evidence="6">The sequence shown here is derived from an EMBL/GenBank/DDBJ whole genome shotgun (WGS) entry which is preliminary data.</text>
</comment>
<keyword evidence="4" id="KW-0460">Magnesium</keyword>
<feature type="active site" description="Proton acceptor" evidence="4">
    <location>
        <position position="227"/>
    </location>
</feature>
<dbReference type="GO" id="GO:0009697">
    <property type="term" value="P:salicylic acid biosynthetic process"/>
    <property type="evidence" value="ECO:0007669"/>
    <property type="project" value="TreeGrafter"/>
</dbReference>
<comment type="cofactor">
    <cofactor evidence="4">
        <name>Mg(2+)</name>
        <dbReference type="ChEBI" id="CHEBI:18420"/>
    </cofactor>
</comment>
<dbReference type="EMBL" id="VMHE01000023">
    <property type="protein sequence ID" value="TSJ61849.1"/>
    <property type="molecule type" value="Genomic_DNA"/>
</dbReference>
<dbReference type="Proteomes" id="UP000316425">
    <property type="component" value="Unassembled WGS sequence"/>
</dbReference>
<dbReference type="GO" id="GO:0009234">
    <property type="term" value="P:menaquinone biosynthetic process"/>
    <property type="evidence" value="ECO:0007669"/>
    <property type="project" value="UniProtKB-UniRule"/>
</dbReference>
<dbReference type="InterPro" id="IPR015890">
    <property type="entry name" value="Chorismate_C"/>
</dbReference>
<comment type="pathway">
    <text evidence="4">Quinol/quinone metabolism; 1,4-dihydroxy-2-naphthoate biosynthesis; 1,4-dihydroxy-2-naphthoate from chorismate: step 1/7.</text>
</comment>
<sequence length="471" mass="53174">MRTSGGICMIQTEKISVHDQLHQATANLINQTQIEVSLVEPINEISALEFFKKTQLLGDRIFWKNPTGDMQIAGVGAHKRLKPKNGEDRFQSIREQWEAYLETCSLPDESVTGTGPILFGGFSFMDHIDQTDDTWEAFASGEMILAKWMLTEQDGQTYLTHHATIDETTNVNEIANRFTEMKKVLSKPIMEEALPKMQSMNDQFTYEHWETLLNEAIDTIREQALEKVVLARKTDVLFDHKIPLAEVIERMIDKQTNSYVFVIEQENDAFIGATPERLVQVKGNELLSACLAGTTARGKTEDDDEMLAWQLLNDKKNREEHDYVVQMIKQSVAPYVESFDIPDTPVIYPLKSLQHLFTPVTATLKNDATILELVKQLHPTPALGGEPRDKALQFIDEKEPFDRGWYAGPIGWLDANFDGEFAVAIRSGLITENQATLFAGCGVVKDSDPQAEYEETRIKFIPMLDALGGTQ</sequence>
<evidence type="ECO:0000256" key="4">
    <source>
        <dbReference type="HAMAP-Rule" id="MF_01935"/>
    </source>
</evidence>
<proteinExistence type="inferred from homology"/>
<keyword evidence="3 4" id="KW-0413">Isomerase</keyword>
<comment type="similarity">
    <text evidence="2 4">Belongs to the isochorismate synthase family.</text>
</comment>
<comment type="catalytic activity">
    <reaction evidence="1 4">
        <text>chorismate = isochorismate</text>
        <dbReference type="Rhea" id="RHEA:18985"/>
        <dbReference type="ChEBI" id="CHEBI:29748"/>
        <dbReference type="ChEBI" id="CHEBI:29780"/>
        <dbReference type="EC" id="5.4.4.2"/>
    </reaction>
</comment>